<dbReference type="RefSeq" id="WP_183664043.1">
    <property type="nucleotide sequence ID" value="NZ_BAAARH010000003.1"/>
</dbReference>
<reference evidence="2 3" key="1">
    <citation type="submission" date="2020-08" db="EMBL/GenBank/DDBJ databases">
        <title>Sequencing the genomes of 1000 actinobacteria strains.</title>
        <authorList>
            <person name="Klenk H.-P."/>
        </authorList>
    </citation>
    <scope>NUCLEOTIDE SEQUENCE [LARGE SCALE GENOMIC DNA]</scope>
    <source>
        <strain evidence="2 3">DSM 105783</strain>
    </source>
</reference>
<dbReference type="Proteomes" id="UP000580797">
    <property type="component" value="Unassembled WGS sequence"/>
</dbReference>
<gene>
    <name evidence="2" type="ORF">HD598_000852</name>
</gene>
<protein>
    <submittedName>
        <fullName evidence="2">Uncharacterized protein</fullName>
    </submittedName>
</protein>
<dbReference type="AlphaFoldDB" id="A0A7W8WZC3"/>
<feature type="region of interest" description="Disordered" evidence="1">
    <location>
        <begin position="28"/>
        <end position="47"/>
    </location>
</feature>
<evidence type="ECO:0000313" key="2">
    <source>
        <dbReference type="EMBL" id="MBB5512165.1"/>
    </source>
</evidence>
<name>A0A7W8WZC3_9MICC</name>
<evidence type="ECO:0000313" key="3">
    <source>
        <dbReference type="Proteomes" id="UP000580797"/>
    </source>
</evidence>
<comment type="caution">
    <text evidence="2">The sequence shown here is derived from an EMBL/GenBank/DDBJ whole genome shotgun (WGS) entry which is preliminary data.</text>
</comment>
<organism evidence="2 3">
    <name type="scientific">Neomicrococcus aestuarii</name>
    <dbReference type="NCBI Taxonomy" id="556325"/>
    <lineage>
        <taxon>Bacteria</taxon>
        <taxon>Bacillati</taxon>
        <taxon>Actinomycetota</taxon>
        <taxon>Actinomycetes</taxon>
        <taxon>Micrococcales</taxon>
        <taxon>Micrococcaceae</taxon>
        <taxon>Neomicrococcus</taxon>
    </lineage>
</organism>
<evidence type="ECO:0000256" key="1">
    <source>
        <dbReference type="SAM" id="MobiDB-lite"/>
    </source>
</evidence>
<dbReference type="EMBL" id="JACHDR010000001">
    <property type="protein sequence ID" value="MBB5512165.1"/>
    <property type="molecule type" value="Genomic_DNA"/>
</dbReference>
<accession>A0A7W8WZC3</accession>
<sequence length="79" mass="8062">MRKPCAWPASGAGDAVGLAYLAAVPAGRGLGDRSSGPKTVDDLPGNASAADLELTPEQLDAVFALTTATRSLTGRYEED</sequence>
<proteinExistence type="predicted"/>